<dbReference type="SUPFAM" id="SSF54695">
    <property type="entry name" value="POZ domain"/>
    <property type="match status" value="2"/>
</dbReference>
<feature type="domain" description="BTB" evidence="1">
    <location>
        <begin position="24"/>
        <end position="139"/>
    </location>
</feature>
<evidence type="ECO:0000313" key="3">
    <source>
        <dbReference type="Proteomes" id="UP000750334"/>
    </source>
</evidence>
<dbReference type="OrthoDB" id="2414723at2759"/>
<reference evidence="2 3" key="1">
    <citation type="submission" date="2020-11" db="EMBL/GenBank/DDBJ databases">
        <title>Kefir isolates.</title>
        <authorList>
            <person name="Marcisauskas S."/>
            <person name="Kim Y."/>
            <person name="Blasche S."/>
        </authorList>
    </citation>
    <scope>NUCLEOTIDE SEQUENCE [LARGE SCALE GENOMIC DNA]</scope>
    <source>
        <strain evidence="2 3">OG2</strain>
    </source>
</reference>
<sequence length="446" mass="51825">MSNNYEPTKSYFDPNIPQILPHENMYKIQIGSTLFKISGASLSSDGPSYFTDFFTKLENESNGSAADSQDGSSKNSTICQKTLFIDRSAEIFKYIYQHLQGYYIDIKDEVQYTMLIADSMYYNLPRLRKILRESEYYYTKIGDVSFKLPKSIFDREGDTYNYFYLTSDTLYVDIERVIISRKLIRPPPHSYSFVPRSPHLFKQLFELLCGASFTLDDNQRDSLIKECRYYRLLNLEQRLIKCKVIDDSVTHRNEIWLKLNDITKSGLSISNNTGDSESAHDGNDLDHIAKKMRLSDHHVLNFETVMYSRPYIETVSRILTVQIDDGTPFIDVFKGKIMIGGKSKQKFEALFKPLLQKHLSVDLNTYSVFDDDLPYLSLSMTNLYNGQFLLDGHLTKFEDIMSMPIEKLRLKKSVWQIILYGEVSLVPIKLDVYSTMSNLRKNEEYL</sequence>
<dbReference type="PANTHER" id="PTHR31758">
    <property type="entry name" value="BTB/POZ DOMAIN-CONTAINING PROTEIN YLR108C"/>
    <property type="match status" value="1"/>
</dbReference>
<gene>
    <name evidence="2" type="ORF">C6P45_000313</name>
</gene>
<evidence type="ECO:0000313" key="2">
    <source>
        <dbReference type="EMBL" id="KAG0665917.1"/>
    </source>
</evidence>
<dbReference type="EMBL" id="PUHR01000108">
    <property type="protein sequence ID" value="KAG0665917.1"/>
    <property type="molecule type" value="Genomic_DNA"/>
</dbReference>
<name>A0A9P6W7F8_MAUEX</name>
<dbReference type="Gene3D" id="3.30.710.10">
    <property type="entry name" value="Potassium Channel Kv1.1, Chain A"/>
    <property type="match status" value="2"/>
</dbReference>
<organism evidence="2 3">
    <name type="scientific">Maudiozyma exigua</name>
    <name type="common">Yeast</name>
    <name type="synonym">Kazachstania exigua</name>
    <dbReference type="NCBI Taxonomy" id="34358"/>
    <lineage>
        <taxon>Eukaryota</taxon>
        <taxon>Fungi</taxon>
        <taxon>Dikarya</taxon>
        <taxon>Ascomycota</taxon>
        <taxon>Saccharomycotina</taxon>
        <taxon>Saccharomycetes</taxon>
        <taxon>Saccharomycetales</taxon>
        <taxon>Saccharomycetaceae</taxon>
        <taxon>Maudiozyma</taxon>
    </lineage>
</organism>
<accession>A0A9P6W7F8</accession>
<protein>
    <recommendedName>
        <fullName evidence="1">BTB domain-containing protein</fullName>
    </recommendedName>
</protein>
<dbReference type="Proteomes" id="UP000750334">
    <property type="component" value="Unassembled WGS sequence"/>
</dbReference>
<dbReference type="PANTHER" id="PTHR31758:SF2">
    <property type="entry name" value="BTB_POZ DOMAIN-CONTAINING PROTEIN YLR108C"/>
    <property type="match status" value="1"/>
</dbReference>
<dbReference type="InterPro" id="IPR011333">
    <property type="entry name" value="SKP1/BTB/POZ_sf"/>
</dbReference>
<dbReference type="AlphaFoldDB" id="A0A9P6W7F8"/>
<evidence type="ECO:0000259" key="1">
    <source>
        <dbReference type="SMART" id="SM00225"/>
    </source>
</evidence>
<comment type="caution">
    <text evidence="2">The sequence shown here is derived from an EMBL/GenBank/DDBJ whole genome shotgun (WGS) entry which is preliminary data.</text>
</comment>
<proteinExistence type="predicted"/>
<dbReference type="SMART" id="SM00225">
    <property type="entry name" value="BTB"/>
    <property type="match status" value="1"/>
</dbReference>
<dbReference type="InterPro" id="IPR000210">
    <property type="entry name" value="BTB/POZ_dom"/>
</dbReference>
<keyword evidence="3" id="KW-1185">Reference proteome</keyword>